<evidence type="ECO:0000313" key="1">
    <source>
        <dbReference type="EMBL" id="KAG5637816.1"/>
    </source>
</evidence>
<sequence>LDDVQDHFKIPYTYCGCPIPGDIVGQSIGQCLSALVKAMFKPSYLVPPKRDHLLAALHPSDHNAVFLYQDKAKGEAAQKLRRSEHANRLNAAHRLKTRKDMKDNKKGALVTPEEWRTAEERPYAHSPAFLVPVPMYYGYGTGCVAYSGNVVPSTGAGMCAVVSVMTHSLGAI</sequence>
<dbReference type="OrthoDB" id="3116922at2759"/>
<organism evidence="1 2">
    <name type="scientific">Sphagnurus paluster</name>
    <dbReference type="NCBI Taxonomy" id="117069"/>
    <lineage>
        <taxon>Eukaryota</taxon>
        <taxon>Fungi</taxon>
        <taxon>Dikarya</taxon>
        <taxon>Basidiomycota</taxon>
        <taxon>Agaricomycotina</taxon>
        <taxon>Agaricomycetes</taxon>
        <taxon>Agaricomycetidae</taxon>
        <taxon>Agaricales</taxon>
        <taxon>Tricholomatineae</taxon>
        <taxon>Lyophyllaceae</taxon>
        <taxon>Sphagnurus</taxon>
    </lineage>
</organism>
<dbReference type="AlphaFoldDB" id="A0A9P7K7I3"/>
<dbReference type="EMBL" id="JABCKI010005802">
    <property type="protein sequence ID" value="KAG5637816.1"/>
    <property type="molecule type" value="Genomic_DNA"/>
</dbReference>
<reference evidence="1" key="1">
    <citation type="submission" date="2021-02" db="EMBL/GenBank/DDBJ databases">
        <authorList>
            <person name="Nieuwenhuis M."/>
            <person name="Van De Peppel L.J.J."/>
        </authorList>
    </citation>
    <scope>NUCLEOTIDE SEQUENCE</scope>
    <source>
        <strain evidence="1">D49</strain>
    </source>
</reference>
<accession>A0A9P7K7I3</accession>
<name>A0A9P7K7I3_9AGAR</name>
<feature type="non-terminal residue" evidence="1">
    <location>
        <position position="1"/>
    </location>
</feature>
<gene>
    <name evidence="1" type="ORF">H0H81_003148</name>
</gene>
<dbReference type="Proteomes" id="UP000717328">
    <property type="component" value="Unassembled WGS sequence"/>
</dbReference>
<comment type="caution">
    <text evidence="1">The sequence shown here is derived from an EMBL/GenBank/DDBJ whole genome shotgun (WGS) entry which is preliminary data.</text>
</comment>
<evidence type="ECO:0000313" key="2">
    <source>
        <dbReference type="Proteomes" id="UP000717328"/>
    </source>
</evidence>
<reference evidence="1" key="2">
    <citation type="submission" date="2021-10" db="EMBL/GenBank/DDBJ databases">
        <title>Phylogenomics reveals ancestral predisposition of the termite-cultivated fungus Termitomyces towards a domesticated lifestyle.</title>
        <authorList>
            <person name="Auxier B."/>
            <person name="Grum-Grzhimaylo A."/>
            <person name="Cardenas M.E."/>
            <person name="Lodge J.D."/>
            <person name="Laessoe T."/>
            <person name="Pedersen O."/>
            <person name="Smith M.E."/>
            <person name="Kuyper T.W."/>
            <person name="Franco-Molano E.A."/>
            <person name="Baroni T.J."/>
            <person name="Aanen D.K."/>
        </authorList>
    </citation>
    <scope>NUCLEOTIDE SEQUENCE</scope>
    <source>
        <strain evidence="1">D49</strain>
    </source>
</reference>
<keyword evidence="2" id="KW-1185">Reference proteome</keyword>
<proteinExistence type="predicted"/>
<protein>
    <submittedName>
        <fullName evidence="1">Uncharacterized protein</fullName>
    </submittedName>
</protein>